<reference evidence="3" key="1">
    <citation type="journal article" date="2016" name="Stand. Genomic Sci.">
        <title>Complete genome sequence of Methanospirillum hungatei type strain JF1.</title>
        <authorList>
            <person name="Gunsalus R.P."/>
            <person name="Cook L.E."/>
            <person name="Crable B."/>
            <person name="Rohlin L."/>
            <person name="McDonald E."/>
            <person name="Mouttaki H."/>
            <person name="Sieber J.R."/>
            <person name="Poweleit N."/>
            <person name="Zhou H."/>
            <person name="Lapidus A.L."/>
            <person name="Daligault H.E."/>
            <person name="Land M."/>
            <person name="Gilna P."/>
            <person name="Ivanova N."/>
            <person name="Kyrpides N."/>
            <person name="Culley D.E."/>
            <person name="McInerney M.J."/>
        </authorList>
    </citation>
    <scope>NUCLEOTIDE SEQUENCE [LARGE SCALE GENOMIC DNA]</scope>
    <source>
        <strain evidence="3">ATCC 27890 / DSM 864 / NBRC 100397 / JF-1</strain>
    </source>
</reference>
<organism evidence="2 3">
    <name type="scientific">Methanospirillum hungatei JF-1 (strain ATCC 27890 / DSM 864 / NBRC 100397 / JF-1)</name>
    <dbReference type="NCBI Taxonomy" id="323259"/>
    <lineage>
        <taxon>Archaea</taxon>
        <taxon>Methanobacteriati</taxon>
        <taxon>Methanobacteriota</taxon>
        <taxon>Stenosarchaea group</taxon>
        <taxon>Methanomicrobia</taxon>
        <taxon>Methanomicrobiales</taxon>
        <taxon>Methanospirillaceae</taxon>
        <taxon>Methanospirillum</taxon>
    </lineage>
</organism>
<proteinExistence type="predicted"/>
<dbReference type="GeneID" id="95969691"/>
<dbReference type="Gene3D" id="3.30.2310.20">
    <property type="entry name" value="RelE-like"/>
    <property type="match status" value="1"/>
</dbReference>
<dbReference type="OrthoDB" id="97626at2157"/>
<dbReference type="EMBL" id="CP000254">
    <property type="protein sequence ID" value="ABD42267.1"/>
    <property type="molecule type" value="Genomic_DNA"/>
</dbReference>
<gene>
    <name evidence="2" type="ordered locus">Mhun_2569</name>
</gene>
<dbReference type="InParanoid" id="Q2FRX3"/>
<dbReference type="Pfam" id="PF05016">
    <property type="entry name" value="ParE_toxin"/>
    <property type="match status" value="1"/>
</dbReference>
<protein>
    <submittedName>
        <fullName evidence="2">Plasmid stabilization system</fullName>
    </submittedName>
</protein>
<name>Q2FRX3_METHJ</name>
<dbReference type="InterPro" id="IPR052747">
    <property type="entry name" value="TA_system_RelE_toxin"/>
</dbReference>
<evidence type="ECO:0000313" key="2">
    <source>
        <dbReference type="EMBL" id="ABD42267.1"/>
    </source>
</evidence>
<dbReference type="RefSeq" id="WP_011449524.1">
    <property type="nucleotide sequence ID" value="NC_007796.1"/>
</dbReference>
<keyword evidence="3" id="KW-1185">Reference proteome</keyword>
<keyword evidence="1" id="KW-1277">Toxin-antitoxin system</keyword>
<evidence type="ECO:0000256" key="1">
    <source>
        <dbReference type="ARBA" id="ARBA00022649"/>
    </source>
</evidence>
<dbReference type="KEGG" id="mhu:Mhun_2569"/>
<dbReference type="SUPFAM" id="SSF143011">
    <property type="entry name" value="RelE-like"/>
    <property type="match status" value="1"/>
</dbReference>
<dbReference type="Proteomes" id="UP000001941">
    <property type="component" value="Chromosome"/>
</dbReference>
<dbReference type="InterPro" id="IPR007712">
    <property type="entry name" value="RelE/ParE_toxin"/>
</dbReference>
<dbReference type="AlphaFoldDB" id="Q2FRX3"/>
<accession>Q2FRX3</accession>
<dbReference type="eggNOG" id="arCOG01665">
    <property type="taxonomic scope" value="Archaea"/>
</dbReference>
<sequence>MRYRILLDTHALRDFQDIPEPYHTSIKEKFERLKEGFLPDLDIRKLKGFKNTYRLRVGDYRIIFELNPDYEIIVIGIRPRKTAYR</sequence>
<dbReference type="InterPro" id="IPR035093">
    <property type="entry name" value="RelE/ParE_toxin_dom_sf"/>
</dbReference>
<dbReference type="HOGENOM" id="CLU_155761_6_4_2"/>
<evidence type="ECO:0000313" key="3">
    <source>
        <dbReference type="Proteomes" id="UP000001941"/>
    </source>
</evidence>
<dbReference type="EnsemblBacteria" id="ABD42267">
    <property type="protein sequence ID" value="ABD42267"/>
    <property type="gene ID" value="Mhun_2569"/>
</dbReference>
<dbReference type="PANTHER" id="PTHR38813:SF1">
    <property type="entry name" value="TOXIN RELE1-RELATED"/>
    <property type="match status" value="1"/>
</dbReference>
<dbReference type="PANTHER" id="PTHR38813">
    <property type="match status" value="1"/>
</dbReference>